<dbReference type="InterPro" id="IPR034457">
    <property type="entry name" value="Organic_radical-activating"/>
</dbReference>
<dbReference type="GO" id="GO:0046872">
    <property type="term" value="F:metal ion binding"/>
    <property type="evidence" value="ECO:0007669"/>
    <property type="project" value="UniProtKB-KW"/>
</dbReference>
<dbReference type="InterPro" id="IPR007197">
    <property type="entry name" value="rSAM"/>
</dbReference>
<keyword evidence="6" id="KW-0411">Iron-sulfur</keyword>
<evidence type="ECO:0000313" key="8">
    <source>
        <dbReference type="EMBL" id="EHM10288.1"/>
    </source>
</evidence>
<evidence type="ECO:0000256" key="4">
    <source>
        <dbReference type="ARBA" id="ARBA00022723"/>
    </source>
</evidence>
<evidence type="ECO:0000259" key="7">
    <source>
        <dbReference type="PROSITE" id="PS51918"/>
    </source>
</evidence>
<keyword evidence="4" id="KW-0479">Metal-binding</keyword>
<evidence type="ECO:0000256" key="3">
    <source>
        <dbReference type="ARBA" id="ARBA00022691"/>
    </source>
</evidence>
<keyword evidence="2" id="KW-0004">4Fe-4S</keyword>
<dbReference type="GO" id="GO:0051539">
    <property type="term" value="F:4 iron, 4 sulfur cluster binding"/>
    <property type="evidence" value="ECO:0007669"/>
    <property type="project" value="UniProtKB-KW"/>
</dbReference>
<dbReference type="NCBIfam" id="TIGR02495">
    <property type="entry name" value="NrdG2"/>
    <property type="match status" value="1"/>
</dbReference>
<keyword evidence="5" id="KW-0408">Iron</keyword>
<name>H0USJ9_9BACT</name>
<dbReference type="AlphaFoldDB" id="H0USJ9"/>
<dbReference type="SFLD" id="SFLDG01094">
    <property type="entry name" value="Uncharacterised_Radical_SAM_Su"/>
    <property type="match status" value="1"/>
</dbReference>
<evidence type="ECO:0000256" key="5">
    <source>
        <dbReference type="ARBA" id="ARBA00023004"/>
    </source>
</evidence>
<dbReference type="PANTHER" id="PTHR30352">
    <property type="entry name" value="PYRUVATE FORMATE-LYASE-ACTIVATING ENZYME"/>
    <property type="match status" value="1"/>
</dbReference>
<dbReference type="InterPro" id="IPR058240">
    <property type="entry name" value="rSAM_sf"/>
</dbReference>
<dbReference type="HOGENOM" id="CLU_3158851_0_0_0"/>
<dbReference type="STRING" id="926567.TheveDRAFT_1164"/>
<comment type="cofactor">
    <cofactor evidence="1">
        <name>[4Fe-4S] cluster</name>
        <dbReference type="ChEBI" id="CHEBI:49883"/>
    </cofactor>
</comment>
<keyword evidence="9" id="KW-1185">Reference proteome</keyword>
<dbReference type="Gene3D" id="3.20.20.70">
    <property type="entry name" value="Aldolase class I"/>
    <property type="match status" value="1"/>
</dbReference>
<proteinExistence type="predicted"/>
<dbReference type="PANTHER" id="PTHR30352:SF13">
    <property type="entry name" value="GLYCYL-RADICAL ENZYME ACTIVATING ENZYME YJJW-RELATED"/>
    <property type="match status" value="1"/>
</dbReference>
<sequence>MCEVLVGGHVPASLLDWPGKVCATLFTAGCNLRCPFCHNPELVPVRTSGEGPSGFLEMLHDRRLFLDGVCVSGGEPCMQRGIGELLGRIKSMGLLVKLDTNGTYPEVLRDLLEQGLVDMVAMDIKAHWDLYPLLTGGLDVASMVRRSLEIIRSSGVDYELRTTWVPALMSVDHLRSIRFMLNDDEHWVVQPFRPGRCLKPELDETAAASPDEIMDALGGVRVRG</sequence>
<dbReference type="Proteomes" id="UP000005730">
    <property type="component" value="Chromosome"/>
</dbReference>
<dbReference type="PROSITE" id="PS51918">
    <property type="entry name" value="RADICAL_SAM"/>
    <property type="match status" value="1"/>
</dbReference>
<dbReference type="CDD" id="cd01335">
    <property type="entry name" value="Radical_SAM"/>
    <property type="match status" value="1"/>
</dbReference>
<dbReference type="SUPFAM" id="SSF102114">
    <property type="entry name" value="Radical SAM enzymes"/>
    <property type="match status" value="1"/>
</dbReference>
<protein>
    <submittedName>
        <fullName evidence="8">Anaerobic ribonucleoside-triphosphate reductase activating protein</fullName>
    </submittedName>
</protein>
<dbReference type="EMBL" id="CM001377">
    <property type="protein sequence ID" value="EHM10288.1"/>
    <property type="molecule type" value="Genomic_DNA"/>
</dbReference>
<gene>
    <name evidence="8" type="ORF">TheveDRAFT_1164</name>
</gene>
<dbReference type="InterPro" id="IPR012840">
    <property type="entry name" value="NrdG2"/>
</dbReference>
<dbReference type="eggNOG" id="COG1180">
    <property type="taxonomic scope" value="Bacteria"/>
</dbReference>
<dbReference type="SFLD" id="SFLDS00029">
    <property type="entry name" value="Radical_SAM"/>
    <property type="match status" value="1"/>
</dbReference>
<accession>H0USJ9</accession>
<evidence type="ECO:0000313" key="9">
    <source>
        <dbReference type="Proteomes" id="UP000005730"/>
    </source>
</evidence>
<keyword evidence="3" id="KW-0949">S-adenosyl-L-methionine</keyword>
<evidence type="ECO:0000256" key="2">
    <source>
        <dbReference type="ARBA" id="ARBA00022485"/>
    </source>
</evidence>
<dbReference type="InterPro" id="IPR013785">
    <property type="entry name" value="Aldolase_TIM"/>
</dbReference>
<evidence type="ECO:0000256" key="6">
    <source>
        <dbReference type="ARBA" id="ARBA00023014"/>
    </source>
</evidence>
<feature type="domain" description="Radical SAM core" evidence="7">
    <location>
        <begin position="15"/>
        <end position="223"/>
    </location>
</feature>
<reference evidence="8 9" key="1">
    <citation type="submission" date="2011-10" db="EMBL/GenBank/DDBJ databases">
        <title>The Noncontiguous Finished genome of Thermanaerovibrio velox DSM 12556.</title>
        <authorList>
            <consortium name="US DOE Joint Genome Institute (JGI-PGF)"/>
            <person name="Lucas S."/>
            <person name="Copeland A."/>
            <person name="Lapidus A."/>
            <person name="Glavina del Rio T."/>
            <person name="Dalin E."/>
            <person name="Tice H."/>
            <person name="Bruce D."/>
            <person name="Goodwin L."/>
            <person name="Pitluck S."/>
            <person name="Peters L."/>
            <person name="Mikhailova N."/>
            <person name="Teshima H."/>
            <person name="Kyrpides N."/>
            <person name="Mavromatis K."/>
            <person name="Ivanova N."/>
            <person name="Markowitz V."/>
            <person name="Cheng J.-F."/>
            <person name="Hugenholtz P."/>
            <person name="Woyke T."/>
            <person name="Wu D."/>
            <person name="Spring S."/>
            <person name="Brambilla E.-M."/>
            <person name="Klenk H.-P."/>
            <person name="Eisen J.A."/>
        </authorList>
    </citation>
    <scope>NUCLEOTIDE SEQUENCE [LARGE SCALE GENOMIC DNA]</scope>
    <source>
        <strain evidence="8 9">DSM 12556</strain>
    </source>
</reference>
<evidence type="ECO:0000256" key="1">
    <source>
        <dbReference type="ARBA" id="ARBA00001966"/>
    </source>
</evidence>
<dbReference type="GO" id="GO:0003824">
    <property type="term" value="F:catalytic activity"/>
    <property type="evidence" value="ECO:0007669"/>
    <property type="project" value="InterPro"/>
</dbReference>
<dbReference type="Pfam" id="PF04055">
    <property type="entry name" value="Radical_SAM"/>
    <property type="match status" value="1"/>
</dbReference>
<organism evidence="8 9">
    <name type="scientific">Thermanaerovibrio velox DSM 12556</name>
    <dbReference type="NCBI Taxonomy" id="926567"/>
    <lineage>
        <taxon>Bacteria</taxon>
        <taxon>Thermotogati</taxon>
        <taxon>Synergistota</taxon>
        <taxon>Synergistia</taxon>
        <taxon>Synergistales</taxon>
        <taxon>Synergistaceae</taxon>
        <taxon>Thermanaerovibrio</taxon>
    </lineage>
</organism>